<dbReference type="GO" id="GO:0016020">
    <property type="term" value="C:membrane"/>
    <property type="evidence" value="ECO:0007669"/>
    <property type="project" value="UniProtKB-SubCell"/>
</dbReference>
<dbReference type="PROSITE" id="PS00211">
    <property type="entry name" value="ABC_TRANSPORTER_1"/>
    <property type="match status" value="2"/>
</dbReference>
<dbReference type="SMART" id="SM00382">
    <property type="entry name" value="AAA"/>
    <property type="match status" value="2"/>
</dbReference>
<dbReference type="InterPro" id="IPR036640">
    <property type="entry name" value="ABC1_TM_sf"/>
</dbReference>
<dbReference type="InterPro" id="IPR050173">
    <property type="entry name" value="ABC_transporter_C-like"/>
</dbReference>
<dbReference type="InterPro" id="IPR017871">
    <property type="entry name" value="ABC_transporter-like_CS"/>
</dbReference>
<dbReference type="AlphaFoldDB" id="A0A9P1GW16"/>
<dbReference type="PROSITE" id="PS50929">
    <property type="entry name" value="ABC_TM1F"/>
    <property type="match status" value="2"/>
</dbReference>
<dbReference type="GO" id="GO:0005737">
    <property type="term" value="C:cytoplasm"/>
    <property type="evidence" value="ECO:0007669"/>
    <property type="project" value="UniProtKB-ARBA"/>
</dbReference>
<keyword evidence="7 10" id="KW-1133">Transmembrane helix</keyword>
<gene>
    <name evidence="13" type="ORF">PPNO1_LOCUS1131</name>
</gene>
<comment type="subcellular location">
    <subcellularLocation>
        <location evidence="1">Membrane</location>
        <topology evidence="1">Multi-pass membrane protein</topology>
    </subcellularLocation>
</comment>
<evidence type="ECO:0000256" key="1">
    <source>
        <dbReference type="ARBA" id="ARBA00004141"/>
    </source>
</evidence>
<name>A0A9P1GW16_9PEZI</name>
<protein>
    <recommendedName>
        <fullName evidence="15">ABC transporter</fullName>
    </recommendedName>
</protein>
<dbReference type="PANTHER" id="PTHR24223">
    <property type="entry name" value="ATP-BINDING CASSETTE SUB-FAMILY C"/>
    <property type="match status" value="1"/>
</dbReference>
<evidence type="ECO:0000256" key="9">
    <source>
        <dbReference type="SAM" id="MobiDB-lite"/>
    </source>
</evidence>
<feature type="transmembrane region" description="Helical" evidence="10">
    <location>
        <begin position="524"/>
        <end position="541"/>
    </location>
</feature>
<feature type="domain" description="ABC transmembrane type-1" evidence="12">
    <location>
        <begin position="1"/>
        <end position="182"/>
    </location>
</feature>
<feature type="region of interest" description="Disordered" evidence="9">
    <location>
        <begin position="786"/>
        <end position="806"/>
    </location>
</feature>
<feature type="domain" description="ABC transmembrane type-1" evidence="12">
    <location>
        <begin position="489"/>
        <end position="768"/>
    </location>
</feature>
<dbReference type="PROSITE" id="PS50893">
    <property type="entry name" value="ABC_TRANSPORTER_2"/>
    <property type="match status" value="2"/>
</dbReference>
<feature type="region of interest" description="Disordered" evidence="9">
    <location>
        <begin position="934"/>
        <end position="977"/>
    </location>
</feature>
<keyword evidence="6" id="KW-0067">ATP-binding</keyword>
<evidence type="ECO:0000256" key="8">
    <source>
        <dbReference type="ARBA" id="ARBA00023136"/>
    </source>
</evidence>
<feature type="region of interest" description="Disordered" evidence="9">
    <location>
        <begin position="432"/>
        <end position="455"/>
    </location>
</feature>
<evidence type="ECO:0000256" key="10">
    <source>
        <dbReference type="SAM" id="Phobius"/>
    </source>
</evidence>
<dbReference type="GO" id="GO:0016887">
    <property type="term" value="F:ATP hydrolysis activity"/>
    <property type="evidence" value="ECO:0007669"/>
    <property type="project" value="InterPro"/>
</dbReference>
<dbReference type="SUPFAM" id="SSF90123">
    <property type="entry name" value="ABC transporter transmembrane region"/>
    <property type="match status" value="2"/>
</dbReference>
<feature type="domain" description="ABC transporter" evidence="11">
    <location>
        <begin position="210"/>
        <end position="431"/>
    </location>
</feature>
<feature type="compositionally biased region" description="Acidic residues" evidence="9">
    <location>
        <begin position="788"/>
        <end position="799"/>
    </location>
</feature>
<feature type="domain" description="ABC transporter" evidence="11">
    <location>
        <begin position="817"/>
        <end position="1080"/>
    </location>
</feature>
<evidence type="ECO:0000256" key="4">
    <source>
        <dbReference type="ARBA" id="ARBA00022737"/>
    </source>
</evidence>
<dbReference type="Pfam" id="PF00005">
    <property type="entry name" value="ABC_tran"/>
    <property type="match status" value="2"/>
</dbReference>
<feature type="transmembrane region" description="Helical" evidence="10">
    <location>
        <begin position="118"/>
        <end position="144"/>
    </location>
</feature>
<dbReference type="CDD" id="cd18604">
    <property type="entry name" value="ABC_6TM_VMR1_D2_like"/>
    <property type="match status" value="1"/>
</dbReference>
<evidence type="ECO:0008006" key="15">
    <source>
        <dbReference type="Google" id="ProtNLM"/>
    </source>
</evidence>
<keyword evidence="4" id="KW-0677">Repeat</keyword>
<organism evidence="13 14">
    <name type="scientific">Parascedosporium putredinis</name>
    <dbReference type="NCBI Taxonomy" id="1442378"/>
    <lineage>
        <taxon>Eukaryota</taxon>
        <taxon>Fungi</taxon>
        <taxon>Dikarya</taxon>
        <taxon>Ascomycota</taxon>
        <taxon>Pezizomycotina</taxon>
        <taxon>Sordariomycetes</taxon>
        <taxon>Hypocreomycetidae</taxon>
        <taxon>Microascales</taxon>
        <taxon>Microascaceae</taxon>
        <taxon>Parascedosporium</taxon>
    </lineage>
</organism>
<feature type="transmembrane region" description="Helical" evidence="10">
    <location>
        <begin position="39"/>
        <end position="59"/>
    </location>
</feature>
<proteinExistence type="predicted"/>
<dbReference type="CDD" id="cd03244">
    <property type="entry name" value="ABCC_MRP_domain2"/>
    <property type="match status" value="1"/>
</dbReference>
<comment type="caution">
    <text evidence="13">The sequence shown here is derived from an EMBL/GenBank/DDBJ whole genome shotgun (WGS) entry which is preliminary data.</text>
</comment>
<dbReference type="Gene3D" id="3.40.50.300">
    <property type="entry name" value="P-loop containing nucleotide triphosphate hydrolases"/>
    <property type="match status" value="2"/>
</dbReference>
<feature type="transmembrane region" description="Helical" evidence="10">
    <location>
        <begin position="712"/>
        <end position="733"/>
    </location>
</feature>
<dbReference type="CDD" id="cd03250">
    <property type="entry name" value="ABCC_MRP_domain1"/>
    <property type="match status" value="1"/>
</dbReference>
<feature type="transmembrane region" description="Helical" evidence="10">
    <location>
        <begin position="624"/>
        <end position="645"/>
    </location>
</feature>
<dbReference type="PANTHER" id="PTHR24223:SF356">
    <property type="entry name" value="ATP-BINDING CASSETTE TRANSPORTER ABC4"/>
    <property type="match status" value="1"/>
</dbReference>
<reference evidence="13" key="1">
    <citation type="submission" date="2022-11" db="EMBL/GenBank/DDBJ databases">
        <authorList>
            <person name="Scott C."/>
            <person name="Bruce N."/>
        </authorList>
    </citation>
    <scope>NUCLEOTIDE SEQUENCE</scope>
</reference>
<feature type="transmembrane region" description="Helical" evidence="10">
    <location>
        <begin position="12"/>
        <end position="33"/>
    </location>
</feature>
<dbReference type="InterPro" id="IPR003439">
    <property type="entry name" value="ABC_transporter-like_ATP-bd"/>
</dbReference>
<dbReference type="FunFam" id="3.40.50.300:FF:000838">
    <property type="entry name" value="ABC multidrug transporter (Eurofung)"/>
    <property type="match status" value="1"/>
</dbReference>
<dbReference type="OrthoDB" id="6500128at2759"/>
<dbReference type="GO" id="GO:0140359">
    <property type="term" value="F:ABC-type transporter activity"/>
    <property type="evidence" value="ECO:0007669"/>
    <property type="project" value="InterPro"/>
</dbReference>
<dbReference type="InterPro" id="IPR027417">
    <property type="entry name" value="P-loop_NTPase"/>
</dbReference>
<keyword evidence="3 10" id="KW-0812">Transmembrane</keyword>
<dbReference type="Gene3D" id="1.20.1560.10">
    <property type="entry name" value="ABC transporter type 1, transmembrane domain"/>
    <property type="match status" value="2"/>
</dbReference>
<evidence type="ECO:0000313" key="14">
    <source>
        <dbReference type="Proteomes" id="UP000838763"/>
    </source>
</evidence>
<evidence type="ECO:0000259" key="11">
    <source>
        <dbReference type="PROSITE" id="PS50893"/>
    </source>
</evidence>
<dbReference type="InterPro" id="IPR003593">
    <property type="entry name" value="AAA+_ATPase"/>
</dbReference>
<sequence length="1090" mass="119235">MISSDIDAIFKARDITLICVATPLNLSISIFGLYRLVGWPSLVAASILVVSLLSSLYTARAMARAQLKVRDAQDSRISLVSEDLSLIKAIKYFAWEQYASDKIQAARRFEQKYIWKHVVLNTIISVLNASFPYVALLSIFVTRVMIQKKPLPASLAFATVGLIKNIRNRLNMASFLSRNVTAAMIAFKRLDGYYGRCQPLQQHPLGPLQIRGGSFAPSGSASFKLEDITVDFVEGGLNTVTGPSGSGKTTLLLSLLGETVQEGGRVTRPKDVGYAPQTAWLQNDTIKNNIILEEAFEPARYRRVVQCCCLEFDFDQLPAGDETIAGENGTTLSGGQRARVSLARAFYSKAPVLLLDDIFSALDAKTAAGIWEHSFCSDLLKGRTVVLVTQVPWIAAQSDLEVILSNGQTQSVEQHLGVTRRPVSVEIALATDSGLRDGGNGGENGKPVPPTVEKDRSVDAVDAEMRARGAARRIYGKYIAYWGHPIFVVICIATLVIGAATIPLGNLWLAKWTEDGEQNPDIDVPYYLSIYCAIIAAEVVMSNIPLIMSKYGGWVAARTIHAQLVQSIMNAPLSWFTEIPVGRVLNRFSRDMASLDNNLPYLANMVLWLGISLVYRLLAISSVLPIFAVPSTVVCVIGVFVGEMYTRTGVILRRLDSSTQSPVFSQFVDTLTGLAVVRAREGMPEKFGMILMERLLLWSTAAESLYNANRWVAVRIDLATSLVTLGAGIIALAKADSTPAGLIGFSLANATGLSQTIIFLVRSMNDLEIELQSFDRLQEYLELKSEDASDDPLPEEGAPDSEGGPVIPLNWPQNGEIEFQDVTIRYEDKGPDILSNINLKLRSGERVAVVGRTGSGKSTLVLSLLRFTHIASGKILFNGVDISKVPRRRLRQAVTIIPQEPVLFSGTVGSNLDPTGSVPEETLQNVIDSTKTIASFQHRRSSRESSDSEESDTSARQQEGTEPPGPHTLESGFGAGENFSHGQRQVLSLCRALVRKSNLMLLDEATANMDHETDRAIQEILGREVEGGDQNRTLVTIAHRLKTIFNYDKVVVMAEGKIIETGSPGDLYQAQGVFYEMVEHSGDRDVFRAL</sequence>
<keyword evidence="2" id="KW-0813">Transport</keyword>
<keyword evidence="14" id="KW-1185">Reference proteome</keyword>
<evidence type="ECO:0000259" key="12">
    <source>
        <dbReference type="PROSITE" id="PS50929"/>
    </source>
</evidence>
<dbReference type="EMBL" id="CALLCH030000001">
    <property type="protein sequence ID" value="CAI4211336.1"/>
    <property type="molecule type" value="Genomic_DNA"/>
</dbReference>
<feature type="transmembrane region" description="Helical" evidence="10">
    <location>
        <begin position="599"/>
        <end position="618"/>
    </location>
</feature>
<dbReference type="Proteomes" id="UP000838763">
    <property type="component" value="Unassembled WGS sequence"/>
</dbReference>
<dbReference type="InterPro" id="IPR011527">
    <property type="entry name" value="ABC1_TM_dom"/>
</dbReference>
<evidence type="ECO:0000313" key="13">
    <source>
        <dbReference type="EMBL" id="CAI4211336.1"/>
    </source>
</evidence>
<keyword evidence="8 10" id="KW-0472">Membrane</keyword>
<evidence type="ECO:0000256" key="2">
    <source>
        <dbReference type="ARBA" id="ARBA00022448"/>
    </source>
</evidence>
<evidence type="ECO:0000256" key="5">
    <source>
        <dbReference type="ARBA" id="ARBA00022741"/>
    </source>
</evidence>
<dbReference type="SUPFAM" id="SSF52540">
    <property type="entry name" value="P-loop containing nucleoside triphosphate hydrolases"/>
    <property type="match status" value="2"/>
</dbReference>
<feature type="transmembrane region" description="Helical" evidence="10">
    <location>
        <begin position="478"/>
        <end position="504"/>
    </location>
</feature>
<keyword evidence="5" id="KW-0547">Nucleotide-binding</keyword>
<dbReference type="Pfam" id="PF00664">
    <property type="entry name" value="ABC_membrane"/>
    <property type="match status" value="2"/>
</dbReference>
<evidence type="ECO:0000256" key="3">
    <source>
        <dbReference type="ARBA" id="ARBA00022692"/>
    </source>
</evidence>
<dbReference type="GO" id="GO:0005524">
    <property type="term" value="F:ATP binding"/>
    <property type="evidence" value="ECO:0007669"/>
    <property type="project" value="UniProtKB-KW"/>
</dbReference>
<accession>A0A9P1GW16</accession>
<dbReference type="FunFam" id="1.20.1560.10:FF:000013">
    <property type="entry name" value="ABC transporter C family member 2"/>
    <property type="match status" value="1"/>
</dbReference>
<evidence type="ECO:0000256" key="7">
    <source>
        <dbReference type="ARBA" id="ARBA00022989"/>
    </source>
</evidence>
<evidence type="ECO:0000256" key="6">
    <source>
        <dbReference type="ARBA" id="ARBA00022840"/>
    </source>
</evidence>